<accession>A0AAD7ZZG9</accession>
<keyword evidence="2" id="KW-1185">Reference proteome</keyword>
<evidence type="ECO:0000313" key="1">
    <source>
        <dbReference type="EMBL" id="KAJ9589521.1"/>
    </source>
</evidence>
<organism evidence="1 2">
    <name type="scientific">Diploptera punctata</name>
    <name type="common">Pacific beetle cockroach</name>
    <dbReference type="NCBI Taxonomy" id="6984"/>
    <lineage>
        <taxon>Eukaryota</taxon>
        <taxon>Metazoa</taxon>
        <taxon>Ecdysozoa</taxon>
        <taxon>Arthropoda</taxon>
        <taxon>Hexapoda</taxon>
        <taxon>Insecta</taxon>
        <taxon>Pterygota</taxon>
        <taxon>Neoptera</taxon>
        <taxon>Polyneoptera</taxon>
        <taxon>Dictyoptera</taxon>
        <taxon>Blattodea</taxon>
        <taxon>Blaberoidea</taxon>
        <taxon>Blaberidae</taxon>
        <taxon>Diplopterinae</taxon>
        <taxon>Diploptera</taxon>
    </lineage>
</organism>
<dbReference type="EMBL" id="JASPKZ010004935">
    <property type="protein sequence ID" value="KAJ9589521.1"/>
    <property type="molecule type" value="Genomic_DNA"/>
</dbReference>
<reference evidence="1" key="1">
    <citation type="journal article" date="2023" name="IScience">
        <title>Live-bearing cockroach genome reveals convergent evolutionary mechanisms linked to viviparity in insects and beyond.</title>
        <authorList>
            <person name="Fouks B."/>
            <person name="Harrison M.C."/>
            <person name="Mikhailova A.A."/>
            <person name="Marchal E."/>
            <person name="English S."/>
            <person name="Carruthers M."/>
            <person name="Jennings E.C."/>
            <person name="Chiamaka E.L."/>
            <person name="Frigard R.A."/>
            <person name="Pippel M."/>
            <person name="Attardo G.M."/>
            <person name="Benoit J.B."/>
            <person name="Bornberg-Bauer E."/>
            <person name="Tobe S.S."/>
        </authorList>
    </citation>
    <scope>NUCLEOTIDE SEQUENCE</scope>
    <source>
        <strain evidence="1">Stay&amp;Tobe</strain>
    </source>
</reference>
<dbReference type="GO" id="GO:0005549">
    <property type="term" value="F:odorant binding"/>
    <property type="evidence" value="ECO:0007669"/>
    <property type="project" value="InterPro"/>
</dbReference>
<sequence>MCCDITQSESTAEEDRKVSKEIGEICAQYGADSVKNLTTEVTTNKAFCAFQCAFEKLKMADGEGNIMVEHSKEFIRLFYGFEDETVTQKIAELCPSRSKEAVTKLGGQYVCNGQSFYYVLCGYDVVNQYCADDKQVQGERCDRYREKLQQSFQE</sequence>
<dbReference type="InterPro" id="IPR006170">
    <property type="entry name" value="PBP/GOBP"/>
</dbReference>
<name>A0AAD7ZZG9_DIPPU</name>
<dbReference type="Pfam" id="PF01395">
    <property type="entry name" value="PBP_GOBP"/>
    <property type="match status" value="1"/>
</dbReference>
<evidence type="ECO:0000313" key="2">
    <source>
        <dbReference type="Proteomes" id="UP001233999"/>
    </source>
</evidence>
<dbReference type="Gene3D" id="1.10.238.20">
    <property type="entry name" value="Pheromone/general odorant binding protein domain"/>
    <property type="match status" value="1"/>
</dbReference>
<comment type="caution">
    <text evidence="1">The sequence shown here is derived from an EMBL/GenBank/DDBJ whole genome shotgun (WGS) entry which is preliminary data.</text>
</comment>
<dbReference type="SUPFAM" id="SSF47565">
    <property type="entry name" value="Insect pheromone/odorant-binding proteins"/>
    <property type="match status" value="1"/>
</dbReference>
<reference evidence="1" key="2">
    <citation type="submission" date="2023-05" db="EMBL/GenBank/DDBJ databases">
        <authorList>
            <person name="Fouks B."/>
        </authorList>
    </citation>
    <scope>NUCLEOTIDE SEQUENCE</scope>
    <source>
        <strain evidence="1">Stay&amp;Tobe</strain>
        <tissue evidence="1">Testes</tissue>
    </source>
</reference>
<dbReference type="InterPro" id="IPR036728">
    <property type="entry name" value="PBP_GOBP_sf"/>
</dbReference>
<dbReference type="AlphaFoldDB" id="A0AAD7ZZG9"/>
<proteinExistence type="predicted"/>
<protein>
    <submittedName>
        <fullName evidence="1">Uncharacterized protein</fullName>
    </submittedName>
</protein>
<dbReference type="Proteomes" id="UP001233999">
    <property type="component" value="Unassembled WGS sequence"/>
</dbReference>
<gene>
    <name evidence="1" type="ORF">L9F63_017270</name>
</gene>